<dbReference type="AlphaFoldDB" id="A0A1F6BSU8"/>
<name>A0A1F6BSU8_9BACT</name>
<accession>A0A1F6BSU8</accession>
<comment type="caution">
    <text evidence="1">The sequence shown here is derived from an EMBL/GenBank/DDBJ whole genome shotgun (WGS) entry which is preliminary data.</text>
</comment>
<dbReference type="Proteomes" id="UP000179368">
    <property type="component" value="Unassembled WGS sequence"/>
</dbReference>
<feature type="non-terminal residue" evidence="1">
    <location>
        <position position="1"/>
    </location>
</feature>
<sequence>RDFGKSVDINKPFFPQFKELLDRVPALAILNDDGIASANCRYTNYFALGKNCYMVINSWKVEECMYSVCLVGAKNAVDCAVILGGGEHLYHAINADISSRSRYIFNSVGLLDCAYCYDCRNCSECFMSIGLRNKRHCFKNRQCTKEEYEKILKEYALNTWSGSEKARKEFWEFILRYPRKYANIINSVNCSGDYLVNSKNTKHCYIAVRVENSKYFERGDTIRDSYDCLSGGEQELCYDSINPDNSYRALFTGYCHKDNDVLYSDSCQSSEHLFGCVGLKNAKYCILNKEYSKEEYERIVPELMEKMKERGEYGEFFPAALSPFYYNESVAQDEFPLSKDRVLAAGLRWQENFTKTEGKETLLDVPDDINEVTDKILQDVLVCASCKRNYRITAEELRFYRQNQVPIPRNCFFCRLTELYKERGPVHLWMRECQCAGGKSGNGVYQNTAPHFHGAGKCPNEFETSYSPERKEIVYCESCYNSEIV</sequence>
<reference evidence="1 2" key="1">
    <citation type="journal article" date="2016" name="Nat. Commun.">
        <title>Thousands of microbial genomes shed light on interconnected biogeochemical processes in an aquifer system.</title>
        <authorList>
            <person name="Anantharaman K."/>
            <person name="Brown C.T."/>
            <person name="Hug L.A."/>
            <person name="Sharon I."/>
            <person name="Castelle C.J."/>
            <person name="Probst A.J."/>
            <person name="Thomas B.C."/>
            <person name="Singh A."/>
            <person name="Wilkins M.J."/>
            <person name="Karaoz U."/>
            <person name="Brodie E.L."/>
            <person name="Williams K.H."/>
            <person name="Hubbard S.S."/>
            <person name="Banfield J.F."/>
        </authorList>
    </citation>
    <scope>NUCLEOTIDE SEQUENCE [LARGE SCALE GENOMIC DNA]</scope>
</reference>
<evidence type="ECO:0000313" key="1">
    <source>
        <dbReference type="EMBL" id="OGG40004.1"/>
    </source>
</evidence>
<dbReference type="EMBL" id="MFKG01000031">
    <property type="protein sequence ID" value="OGG40004.1"/>
    <property type="molecule type" value="Genomic_DNA"/>
</dbReference>
<evidence type="ECO:0000313" key="2">
    <source>
        <dbReference type="Proteomes" id="UP000179368"/>
    </source>
</evidence>
<proteinExistence type="predicted"/>
<organism evidence="1 2">
    <name type="scientific">Candidatus Jorgensenbacteria bacterium GWA1_49_17</name>
    <dbReference type="NCBI Taxonomy" id="1798467"/>
    <lineage>
        <taxon>Bacteria</taxon>
        <taxon>Candidatus Joergenseniibacteriota</taxon>
    </lineage>
</organism>
<protein>
    <submittedName>
        <fullName evidence="1">Uncharacterized protein</fullName>
    </submittedName>
</protein>
<gene>
    <name evidence="1" type="ORF">A2116_02150</name>
</gene>